<dbReference type="PANTHER" id="PTHR33348:SF3">
    <property type="entry name" value="PRECURSOR OF CEP1"/>
    <property type="match status" value="1"/>
</dbReference>
<gene>
    <name evidence="10" type="ORF">BVC80_1825g9</name>
</gene>
<feature type="chain" id="PRO_5012622901" evidence="9">
    <location>
        <begin position="29"/>
        <end position="97"/>
    </location>
</feature>
<evidence type="ECO:0000256" key="2">
    <source>
        <dbReference type="ARBA" id="ARBA00008963"/>
    </source>
</evidence>
<evidence type="ECO:0000256" key="4">
    <source>
        <dbReference type="ARBA" id="ARBA00022525"/>
    </source>
</evidence>
<evidence type="ECO:0000256" key="1">
    <source>
        <dbReference type="ARBA" id="ARBA00004271"/>
    </source>
</evidence>
<dbReference type="OrthoDB" id="1863260at2759"/>
<keyword evidence="7" id="KW-0379">Hydroxylation</keyword>
<dbReference type="GO" id="GO:0005179">
    <property type="term" value="F:hormone activity"/>
    <property type="evidence" value="ECO:0007669"/>
    <property type="project" value="UniProtKB-KW"/>
</dbReference>
<sequence>MGNIKLISTCLFLLVLIICNHEFVSVEGRHLKLGKKVKCISKKCSSSHHLNSNKVVRENNERNGGQRAVKPMGGEVEAFRPTTPGHSPGVGHSLKNL</sequence>
<dbReference type="OMA" id="MIFSHEL"/>
<dbReference type="GO" id="GO:2000280">
    <property type="term" value="P:regulation of root development"/>
    <property type="evidence" value="ECO:0007669"/>
    <property type="project" value="TreeGrafter"/>
</dbReference>
<proteinExistence type="inferred from homology"/>
<dbReference type="PANTHER" id="PTHR33348">
    <property type="entry name" value="PRECURSOR OF CEP5"/>
    <property type="match status" value="1"/>
</dbReference>
<dbReference type="Proteomes" id="UP000195402">
    <property type="component" value="Unassembled WGS sequence"/>
</dbReference>
<organism evidence="10 11">
    <name type="scientific">Macleaya cordata</name>
    <name type="common">Five-seeded plume-poppy</name>
    <name type="synonym">Bocconia cordata</name>
    <dbReference type="NCBI Taxonomy" id="56857"/>
    <lineage>
        <taxon>Eukaryota</taxon>
        <taxon>Viridiplantae</taxon>
        <taxon>Streptophyta</taxon>
        <taxon>Embryophyta</taxon>
        <taxon>Tracheophyta</taxon>
        <taxon>Spermatophyta</taxon>
        <taxon>Magnoliopsida</taxon>
        <taxon>Ranunculales</taxon>
        <taxon>Papaveraceae</taxon>
        <taxon>Papaveroideae</taxon>
        <taxon>Macleaya</taxon>
    </lineage>
</organism>
<dbReference type="InParanoid" id="A0A200QZ59"/>
<keyword evidence="4" id="KW-0964">Secreted</keyword>
<dbReference type="GO" id="GO:1902025">
    <property type="term" value="P:nitrate import"/>
    <property type="evidence" value="ECO:0007669"/>
    <property type="project" value="TreeGrafter"/>
</dbReference>
<keyword evidence="6 9" id="KW-0732">Signal</keyword>
<dbReference type="EMBL" id="MVGT01000732">
    <property type="protein sequence ID" value="OVA15777.1"/>
    <property type="molecule type" value="Genomic_DNA"/>
</dbReference>
<protein>
    <submittedName>
        <fullName evidence="10">Uncharacterized protein</fullName>
    </submittedName>
</protein>
<dbReference type="GO" id="GO:0048046">
    <property type="term" value="C:apoplast"/>
    <property type="evidence" value="ECO:0007669"/>
    <property type="project" value="UniProtKB-SubCell"/>
</dbReference>
<dbReference type="InterPro" id="IPR033250">
    <property type="entry name" value="CEP"/>
</dbReference>
<evidence type="ECO:0000256" key="6">
    <source>
        <dbReference type="ARBA" id="ARBA00022729"/>
    </source>
</evidence>
<evidence type="ECO:0000256" key="7">
    <source>
        <dbReference type="ARBA" id="ARBA00023278"/>
    </source>
</evidence>
<evidence type="ECO:0000256" key="5">
    <source>
        <dbReference type="ARBA" id="ARBA00022702"/>
    </source>
</evidence>
<keyword evidence="3" id="KW-0052">Apoplast</keyword>
<dbReference type="GO" id="GO:1901371">
    <property type="term" value="P:regulation of leaf morphogenesis"/>
    <property type="evidence" value="ECO:0007669"/>
    <property type="project" value="TreeGrafter"/>
</dbReference>
<dbReference type="GO" id="GO:0006995">
    <property type="term" value="P:cellular response to nitrogen starvation"/>
    <property type="evidence" value="ECO:0007669"/>
    <property type="project" value="UniProtKB-ARBA"/>
</dbReference>
<evidence type="ECO:0000256" key="3">
    <source>
        <dbReference type="ARBA" id="ARBA00022523"/>
    </source>
</evidence>
<dbReference type="AlphaFoldDB" id="A0A200QZ59"/>
<evidence type="ECO:0000256" key="8">
    <source>
        <dbReference type="SAM" id="MobiDB-lite"/>
    </source>
</evidence>
<dbReference type="GO" id="GO:0048364">
    <property type="term" value="P:root development"/>
    <property type="evidence" value="ECO:0007669"/>
    <property type="project" value="InterPro"/>
</dbReference>
<evidence type="ECO:0000313" key="10">
    <source>
        <dbReference type="EMBL" id="OVA15777.1"/>
    </source>
</evidence>
<reference evidence="10 11" key="1">
    <citation type="journal article" date="2017" name="Mol. Plant">
        <title>The Genome of Medicinal Plant Macleaya cordata Provides New Insights into Benzylisoquinoline Alkaloids Metabolism.</title>
        <authorList>
            <person name="Liu X."/>
            <person name="Liu Y."/>
            <person name="Huang P."/>
            <person name="Ma Y."/>
            <person name="Qing Z."/>
            <person name="Tang Q."/>
            <person name="Cao H."/>
            <person name="Cheng P."/>
            <person name="Zheng Y."/>
            <person name="Yuan Z."/>
            <person name="Zhou Y."/>
            <person name="Liu J."/>
            <person name="Tang Z."/>
            <person name="Zhuo Y."/>
            <person name="Zhang Y."/>
            <person name="Yu L."/>
            <person name="Huang J."/>
            <person name="Yang P."/>
            <person name="Peng Q."/>
            <person name="Zhang J."/>
            <person name="Jiang W."/>
            <person name="Zhang Z."/>
            <person name="Lin K."/>
            <person name="Ro D.K."/>
            <person name="Chen X."/>
            <person name="Xiong X."/>
            <person name="Shang Y."/>
            <person name="Huang S."/>
            <person name="Zeng J."/>
        </authorList>
    </citation>
    <scope>NUCLEOTIDE SEQUENCE [LARGE SCALE GENOMIC DNA]</scope>
    <source>
        <strain evidence="11">cv. BLH2017</strain>
        <tissue evidence="10">Root</tissue>
    </source>
</reference>
<evidence type="ECO:0000256" key="9">
    <source>
        <dbReference type="SAM" id="SignalP"/>
    </source>
</evidence>
<accession>A0A200QZ59</accession>
<comment type="caution">
    <text evidence="10">The sequence shown here is derived from an EMBL/GenBank/DDBJ whole genome shotgun (WGS) entry which is preliminary data.</text>
</comment>
<evidence type="ECO:0000313" key="11">
    <source>
        <dbReference type="Proteomes" id="UP000195402"/>
    </source>
</evidence>
<feature type="signal peptide" evidence="9">
    <location>
        <begin position="1"/>
        <end position="28"/>
    </location>
</feature>
<name>A0A200QZ59_MACCD</name>
<comment type="similarity">
    <text evidence="2">Belongs to the C-terminally encoded plant signaling peptide (CEP) family.</text>
</comment>
<keyword evidence="11" id="KW-1185">Reference proteome</keyword>
<comment type="subcellular location">
    <subcellularLocation>
        <location evidence="1">Secreted</location>
        <location evidence="1">Extracellular space</location>
        <location evidence="1">Apoplast</location>
    </subcellularLocation>
</comment>
<keyword evidence="5" id="KW-0372">Hormone</keyword>
<feature type="region of interest" description="Disordered" evidence="8">
    <location>
        <begin position="58"/>
        <end position="97"/>
    </location>
</feature>